<feature type="domain" description="Transmembrane protein 225" evidence="9">
    <location>
        <begin position="10"/>
        <end position="132"/>
    </location>
</feature>
<dbReference type="GO" id="GO:0098609">
    <property type="term" value="P:cell-cell adhesion"/>
    <property type="evidence" value="ECO:0007669"/>
    <property type="project" value="TreeGrafter"/>
</dbReference>
<keyword evidence="4 8" id="KW-0812">Transmembrane</keyword>
<dbReference type="PANTHER" id="PTHR14399">
    <property type="entry name" value="P53-INDUCED PROTEIN RELATED"/>
    <property type="match status" value="1"/>
</dbReference>
<evidence type="ECO:0000256" key="8">
    <source>
        <dbReference type="SAM" id="Phobius"/>
    </source>
</evidence>
<protein>
    <recommendedName>
        <fullName evidence="9">Transmembrane protein 225 domain-containing protein</fullName>
    </recommendedName>
</protein>
<evidence type="ECO:0000313" key="11">
    <source>
        <dbReference type="Proteomes" id="UP000005408"/>
    </source>
</evidence>
<dbReference type="EnsemblMetazoa" id="G23864.2">
    <property type="protein sequence ID" value="G23864.2:cds"/>
    <property type="gene ID" value="G23864"/>
</dbReference>
<dbReference type="Pfam" id="PF25452">
    <property type="entry name" value="TM225"/>
    <property type="match status" value="1"/>
</dbReference>
<reference evidence="10" key="1">
    <citation type="submission" date="2022-08" db="UniProtKB">
        <authorList>
            <consortium name="EnsemblMetazoa"/>
        </authorList>
    </citation>
    <scope>IDENTIFICATION</scope>
    <source>
        <strain evidence="10">05x7-T-G4-1.051#20</strain>
    </source>
</reference>
<dbReference type="RefSeq" id="XP_011418131.1">
    <property type="nucleotide sequence ID" value="XM_011419829.4"/>
</dbReference>
<evidence type="ECO:0000256" key="4">
    <source>
        <dbReference type="ARBA" id="ARBA00022692"/>
    </source>
</evidence>
<comment type="subcellular location">
    <subcellularLocation>
        <location evidence="2">Cell junction</location>
    </subcellularLocation>
    <subcellularLocation>
        <location evidence="1">Membrane</location>
        <topology evidence="1">Multi-pass membrane protein</topology>
    </subcellularLocation>
</comment>
<keyword evidence="6 8" id="KW-1133">Transmembrane helix</keyword>
<feature type="transmembrane region" description="Helical" evidence="8">
    <location>
        <begin position="12"/>
        <end position="32"/>
    </location>
</feature>
<keyword evidence="7 8" id="KW-0472">Membrane</keyword>
<dbReference type="GO" id="GO:0016020">
    <property type="term" value="C:membrane"/>
    <property type="evidence" value="ECO:0007669"/>
    <property type="project" value="UniProtKB-SubCell"/>
</dbReference>
<comment type="similarity">
    <text evidence="3">Belongs to the TMEM47 family.</text>
</comment>
<keyword evidence="11" id="KW-1185">Reference proteome</keyword>
<dbReference type="GeneID" id="105321518"/>
<feature type="transmembrane region" description="Helical" evidence="8">
    <location>
        <begin position="73"/>
        <end position="95"/>
    </location>
</feature>
<dbReference type="Gene3D" id="1.20.140.150">
    <property type="match status" value="1"/>
</dbReference>
<evidence type="ECO:0000256" key="1">
    <source>
        <dbReference type="ARBA" id="ARBA00004141"/>
    </source>
</evidence>
<dbReference type="InterPro" id="IPR057351">
    <property type="entry name" value="TM225_dom"/>
</dbReference>
<proteinExistence type="inferred from homology"/>
<dbReference type="KEGG" id="crg:105321518"/>
<feature type="transmembrane region" description="Helical" evidence="8">
    <location>
        <begin position="102"/>
        <end position="125"/>
    </location>
</feature>
<keyword evidence="5" id="KW-0965">Cell junction</keyword>
<dbReference type="InterPro" id="IPR015664">
    <property type="entry name" value="P53_induced"/>
</dbReference>
<dbReference type="GO" id="GO:0005911">
    <property type="term" value="C:cell-cell junction"/>
    <property type="evidence" value="ECO:0007669"/>
    <property type="project" value="TreeGrafter"/>
</dbReference>
<evidence type="ECO:0000256" key="5">
    <source>
        <dbReference type="ARBA" id="ARBA00022949"/>
    </source>
</evidence>
<dbReference type="OMA" id="SWQCSST"/>
<name>A0A8W8KJK3_MAGGI</name>
<dbReference type="EnsemblMetazoa" id="G23864.3">
    <property type="protein sequence ID" value="G23864.3:cds"/>
    <property type="gene ID" value="G23864"/>
</dbReference>
<organism evidence="10 11">
    <name type="scientific">Magallana gigas</name>
    <name type="common">Pacific oyster</name>
    <name type="synonym">Crassostrea gigas</name>
    <dbReference type="NCBI Taxonomy" id="29159"/>
    <lineage>
        <taxon>Eukaryota</taxon>
        <taxon>Metazoa</taxon>
        <taxon>Spiralia</taxon>
        <taxon>Lophotrochozoa</taxon>
        <taxon>Mollusca</taxon>
        <taxon>Bivalvia</taxon>
        <taxon>Autobranchia</taxon>
        <taxon>Pteriomorphia</taxon>
        <taxon>Ostreida</taxon>
        <taxon>Ostreoidea</taxon>
        <taxon>Ostreidae</taxon>
        <taxon>Magallana</taxon>
    </lineage>
</organism>
<dbReference type="Proteomes" id="UP000005408">
    <property type="component" value="Unassembled WGS sequence"/>
</dbReference>
<evidence type="ECO:0000256" key="2">
    <source>
        <dbReference type="ARBA" id="ARBA00004282"/>
    </source>
</evidence>
<sequence length="192" mass="21502">MAENVIVVRPFKIMGEVFSGVAGVFLIIASVGQDWVEVQFFRTTHVITWGLWDICVGGLCLPDSGWLEICRGLILLAVLLSLGAFLCGLVGLCIHSHCSKRAWFILAGALMSLVALLDLLTLILYPAMFNSDIVHLQTDSHWMYTLKTWNFDWTYGFGWGAFIFTVGASLFFILPLDDKKTISKPFRAINHR</sequence>
<dbReference type="OrthoDB" id="8655982at2759"/>
<evidence type="ECO:0000259" key="9">
    <source>
        <dbReference type="Pfam" id="PF25452"/>
    </source>
</evidence>
<dbReference type="PANTHER" id="PTHR14399:SF5">
    <property type="entry name" value="CELL JUNCTION PROTEIN VAB-9"/>
    <property type="match status" value="1"/>
</dbReference>
<feature type="transmembrane region" description="Helical" evidence="8">
    <location>
        <begin position="153"/>
        <end position="174"/>
    </location>
</feature>
<accession>A0A8W8KJK3</accession>
<evidence type="ECO:0000256" key="7">
    <source>
        <dbReference type="ARBA" id="ARBA00023136"/>
    </source>
</evidence>
<evidence type="ECO:0000256" key="6">
    <source>
        <dbReference type="ARBA" id="ARBA00022989"/>
    </source>
</evidence>
<evidence type="ECO:0000313" key="10">
    <source>
        <dbReference type="EnsemblMetazoa" id="G23864.2:cds"/>
    </source>
</evidence>
<evidence type="ECO:0000256" key="3">
    <source>
        <dbReference type="ARBA" id="ARBA00008691"/>
    </source>
</evidence>
<dbReference type="AlphaFoldDB" id="A0A8W8KJK3"/>